<reference evidence="2" key="1">
    <citation type="journal article" date="2022" name="Mol. Ecol. Resour.">
        <title>The genomes of chicory, endive, great burdock and yacon provide insights into Asteraceae palaeo-polyploidization history and plant inulin production.</title>
        <authorList>
            <person name="Fan W."/>
            <person name="Wang S."/>
            <person name="Wang H."/>
            <person name="Wang A."/>
            <person name="Jiang F."/>
            <person name="Liu H."/>
            <person name="Zhao H."/>
            <person name="Xu D."/>
            <person name="Zhang Y."/>
        </authorList>
    </citation>
    <scope>NUCLEOTIDE SEQUENCE [LARGE SCALE GENOMIC DNA]</scope>
    <source>
        <strain evidence="2">cv. Punajuju</strain>
    </source>
</reference>
<keyword evidence="2" id="KW-1185">Reference proteome</keyword>
<reference evidence="1 2" key="2">
    <citation type="journal article" date="2022" name="Mol. Ecol. Resour.">
        <title>The genomes of chicory, endive, great burdock and yacon provide insights into Asteraceae paleo-polyploidization history and plant inulin production.</title>
        <authorList>
            <person name="Fan W."/>
            <person name="Wang S."/>
            <person name="Wang H."/>
            <person name="Wang A."/>
            <person name="Jiang F."/>
            <person name="Liu H."/>
            <person name="Zhao H."/>
            <person name="Xu D."/>
            <person name="Zhang Y."/>
        </authorList>
    </citation>
    <scope>NUCLEOTIDE SEQUENCE [LARGE SCALE GENOMIC DNA]</scope>
    <source>
        <strain evidence="2">cv. Punajuju</strain>
        <tissue evidence="1">Leaves</tissue>
    </source>
</reference>
<proteinExistence type="predicted"/>
<gene>
    <name evidence="1" type="ORF">L2E82_01030</name>
</gene>
<evidence type="ECO:0000313" key="2">
    <source>
        <dbReference type="Proteomes" id="UP001055811"/>
    </source>
</evidence>
<comment type="caution">
    <text evidence="1">The sequence shown here is derived from an EMBL/GenBank/DDBJ whole genome shotgun (WGS) entry which is preliminary data.</text>
</comment>
<name>A0ACB9GZ74_CICIN</name>
<dbReference type="EMBL" id="CM042009">
    <property type="protein sequence ID" value="KAI3788270.1"/>
    <property type="molecule type" value="Genomic_DNA"/>
</dbReference>
<dbReference type="Proteomes" id="UP001055811">
    <property type="component" value="Linkage Group LG01"/>
</dbReference>
<accession>A0ACB9GZ74</accession>
<organism evidence="1 2">
    <name type="scientific">Cichorium intybus</name>
    <name type="common">Chicory</name>
    <dbReference type="NCBI Taxonomy" id="13427"/>
    <lineage>
        <taxon>Eukaryota</taxon>
        <taxon>Viridiplantae</taxon>
        <taxon>Streptophyta</taxon>
        <taxon>Embryophyta</taxon>
        <taxon>Tracheophyta</taxon>
        <taxon>Spermatophyta</taxon>
        <taxon>Magnoliopsida</taxon>
        <taxon>eudicotyledons</taxon>
        <taxon>Gunneridae</taxon>
        <taxon>Pentapetalae</taxon>
        <taxon>asterids</taxon>
        <taxon>campanulids</taxon>
        <taxon>Asterales</taxon>
        <taxon>Asteraceae</taxon>
        <taxon>Cichorioideae</taxon>
        <taxon>Cichorieae</taxon>
        <taxon>Cichoriinae</taxon>
        <taxon>Cichorium</taxon>
    </lineage>
</organism>
<sequence length="125" mass="14062">MDFNFRIANVAPCLTSIVRRLNRLSLAFSLLADELYCPSQNKAKSSPSILIIQFLGLPTCKKSLIRQSTTQKPKIPAITGTKSFACQHRIIISVSTLKKNTANPTYILLTRNILFTRPQFMNSFN</sequence>
<evidence type="ECO:0000313" key="1">
    <source>
        <dbReference type="EMBL" id="KAI3788270.1"/>
    </source>
</evidence>
<protein>
    <submittedName>
        <fullName evidence="1">Uncharacterized protein</fullName>
    </submittedName>
</protein>